<gene>
    <name evidence="2" type="ORF">XD82_0528</name>
</gene>
<feature type="transmembrane region" description="Helical" evidence="1">
    <location>
        <begin position="156"/>
        <end position="177"/>
    </location>
</feature>
<keyword evidence="1" id="KW-0472">Membrane</keyword>
<feature type="transmembrane region" description="Helical" evidence="1">
    <location>
        <begin position="80"/>
        <end position="98"/>
    </location>
</feature>
<dbReference type="InterPro" id="IPR003474">
    <property type="entry name" value="Glcn_transporter"/>
</dbReference>
<feature type="transmembrane region" description="Helical" evidence="1">
    <location>
        <begin position="19"/>
        <end position="36"/>
    </location>
</feature>
<evidence type="ECO:0000313" key="2">
    <source>
        <dbReference type="EMBL" id="KUK63114.1"/>
    </source>
</evidence>
<proteinExistence type="predicted"/>
<accession>A0A117LRD9</accession>
<evidence type="ECO:0000313" key="3">
    <source>
        <dbReference type="Proteomes" id="UP000054323"/>
    </source>
</evidence>
<dbReference type="Pfam" id="PF02447">
    <property type="entry name" value="GntP_permease"/>
    <property type="match status" value="1"/>
</dbReference>
<reference evidence="3" key="1">
    <citation type="journal article" date="2015" name="MBio">
        <title>Genome-Resolved Metagenomic Analysis Reveals Roles for Candidate Phyla and Other Microbial Community Members in Biogeochemical Transformations in Oil Reservoirs.</title>
        <authorList>
            <person name="Hu P."/>
            <person name="Tom L."/>
            <person name="Singh A."/>
            <person name="Thomas B.C."/>
            <person name="Baker B.J."/>
            <person name="Piceno Y.M."/>
            <person name="Andersen G.L."/>
            <person name="Banfield J.F."/>
        </authorList>
    </citation>
    <scope>NUCLEOTIDE SEQUENCE [LARGE SCALE GENOMIC DNA]</scope>
</reference>
<evidence type="ECO:0000256" key="1">
    <source>
        <dbReference type="SAM" id="Phobius"/>
    </source>
</evidence>
<dbReference type="PATRIC" id="fig|2198.4.peg.792"/>
<dbReference type="EMBL" id="LGGD01000045">
    <property type="protein sequence ID" value="KUK63114.1"/>
    <property type="molecule type" value="Genomic_DNA"/>
</dbReference>
<dbReference type="AlphaFoldDB" id="A0A117LRD9"/>
<feature type="transmembrane region" description="Helical" evidence="1">
    <location>
        <begin position="131"/>
        <end position="150"/>
    </location>
</feature>
<dbReference type="Proteomes" id="UP000054323">
    <property type="component" value="Unassembled WGS sequence"/>
</dbReference>
<organism evidence="2 3">
    <name type="scientific">Methanoculleus marisnigri</name>
    <dbReference type="NCBI Taxonomy" id="2198"/>
    <lineage>
        <taxon>Archaea</taxon>
        <taxon>Methanobacteriati</taxon>
        <taxon>Methanobacteriota</taxon>
        <taxon>Stenosarchaea group</taxon>
        <taxon>Methanomicrobia</taxon>
        <taxon>Methanomicrobiales</taxon>
        <taxon>Methanomicrobiaceae</taxon>
        <taxon>Methanoculleus</taxon>
    </lineage>
</organism>
<feature type="non-terminal residue" evidence="2">
    <location>
        <position position="1"/>
    </location>
</feature>
<sequence length="214" mass="21791">PEAPPAEPAPPAGGRNLRAWLPFLVILLMLAIGSLVPPLHALANINLALLAGLFAALATVSDDTRQKALARGTKNAGIIIFDLAGAGAFGGVIAASAFPADVTALVLGFLPITLLPFVIAALVQAAQGSRVVTATVTATILATIPAVAAIDPLALVLMISAGAFMFSYVSDPFFWLLKRTTGDDFSAVVRNYTLPLSAAGLVTLAVALVIQAGL</sequence>
<dbReference type="GO" id="GO:0015128">
    <property type="term" value="F:gluconate transmembrane transporter activity"/>
    <property type="evidence" value="ECO:0007669"/>
    <property type="project" value="InterPro"/>
</dbReference>
<dbReference type="PANTHER" id="PTHR30354">
    <property type="entry name" value="GNT FAMILY GLUCONATE TRANSPORTER"/>
    <property type="match status" value="1"/>
</dbReference>
<name>A0A117LRD9_9EURY</name>
<keyword evidence="1" id="KW-1133">Transmembrane helix</keyword>
<protein>
    <submittedName>
        <fullName evidence="2">Putative D-glycerate permease</fullName>
    </submittedName>
</protein>
<keyword evidence="1" id="KW-0812">Transmembrane</keyword>
<feature type="transmembrane region" description="Helical" evidence="1">
    <location>
        <begin position="104"/>
        <end position="124"/>
    </location>
</feature>
<comment type="caution">
    <text evidence="2">The sequence shown here is derived from an EMBL/GenBank/DDBJ whole genome shotgun (WGS) entry which is preliminary data.</text>
</comment>
<dbReference type="GO" id="GO:0005886">
    <property type="term" value="C:plasma membrane"/>
    <property type="evidence" value="ECO:0007669"/>
    <property type="project" value="TreeGrafter"/>
</dbReference>
<dbReference type="PANTHER" id="PTHR30354:SF11">
    <property type="entry name" value="PERMEASE"/>
    <property type="match status" value="1"/>
</dbReference>
<feature type="transmembrane region" description="Helical" evidence="1">
    <location>
        <begin position="189"/>
        <end position="210"/>
    </location>
</feature>